<accession>A0ABS9KXE6</accession>
<dbReference type="RefSeq" id="WP_237875551.1">
    <property type="nucleotide sequence ID" value="NZ_JAKLTR010000017.1"/>
</dbReference>
<reference evidence="2" key="1">
    <citation type="submission" date="2022-01" db="EMBL/GenBank/DDBJ databases">
        <authorList>
            <person name="Jo J.-H."/>
            <person name="Im W.-T."/>
        </authorList>
    </citation>
    <scope>NUCLEOTIDE SEQUENCE</scope>
    <source>
        <strain evidence="2">NA20</strain>
    </source>
</reference>
<keyword evidence="3" id="KW-1185">Reference proteome</keyword>
<keyword evidence="1" id="KW-0732">Signal</keyword>
<feature type="chain" id="PRO_5046387692" evidence="1">
    <location>
        <begin position="20"/>
        <end position="123"/>
    </location>
</feature>
<name>A0ABS9KXE6_9BACT</name>
<dbReference type="EMBL" id="JAKLTR010000017">
    <property type="protein sequence ID" value="MCG2617014.1"/>
    <property type="molecule type" value="Genomic_DNA"/>
</dbReference>
<comment type="caution">
    <text evidence="2">The sequence shown here is derived from an EMBL/GenBank/DDBJ whole genome shotgun (WGS) entry which is preliminary data.</text>
</comment>
<evidence type="ECO:0000256" key="1">
    <source>
        <dbReference type="SAM" id="SignalP"/>
    </source>
</evidence>
<proteinExistence type="predicted"/>
<organism evidence="2 3">
    <name type="scientific">Terrimonas ginsenosidimutans</name>
    <dbReference type="NCBI Taxonomy" id="2908004"/>
    <lineage>
        <taxon>Bacteria</taxon>
        <taxon>Pseudomonadati</taxon>
        <taxon>Bacteroidota</taxon>
        <taxon>Chitinophagia</taxon>
        <taxon>Chitinophagales</taxon>
        <taxon>Chitinophagaceae</taxon>
        <taxon>Terrimonas</taxon>
    </lineage>
</organism>
<feature type="signal peptide" evidence="1">
    <location>
        <begin position="1"/>
        <end position="19"/>
    </location>
</feature>
<gene>
    <name evidence="2" type="ORF">LZZ85_22150</name>
</gene>
<protein>
    <submittedName>
        <fullName evidence="2">Uncharacterized protein</fullName>
    </submittedName>
</protein>
<evidence type="ECO:0000313" key="2">
    <source>
        <dbReference type="EMBL" id="MCG2617014.1"/>
    </source>
</evidence>
<evidence type="ECO:0000313" key="3">
    <source>
        <dbReference type="Proteomes" id="UP001165367"/>
    </source>
</evidence>
<dbReference type="Proteomes" id="UP001165367">
    <property type="component" value="Unassembled WGS sequence"/>
</dbReference>
<sequence>MKKLFLLIIVISVGVAASAQFENTKWRGIANVPEPYDCMFDFRKDTVYLLAGEFGVIETMKYVISGDTLVFTKIDGKSPCAKASAGYFKIDAKGDSFKLTSLKDDCPGRAEAFVAGPWVRRKD</sequence>